<comment type="caution">
    <text evidence="1">The sequence shown here is derived from an EMBL/GenBank/DDBJ whole genome shotgun (WGS) entry which is preliminary data.</text>
</comment>
<dbReference type="AlphaFoldDB" id="A0A482VZ39"/>
<dbReference type="GO" id="GO:0003676">
    <property type="term" value="F:nucleic acid binding"/>
    <property type="evidence" value="ECO:0007669"/>
    <property type="project" value="InterPro"/>
</dbReference>
<dbReference type="PANTHER" id="PTHR47326">
    <property type="entry name" value="TRANSPOSABLE ELEMENT TC3 TRANSPOSASE-LIKE PROTEIN"/>
    <property type="match status" value="1"/>
</dbReference>
<dbReference type="Proteomes" id="UP000292052">
    <property type="component" value="Unassembled WGS sequence"/>
</dbReference>
<dbReference type="InterPro" id="IPR036397">
    <property type="entry name" value="RNaseH_sf"/>
</dbReference>
<organism evidence="1 2">
    <name type="scientific">Asbolus verrucosus</name>
    <name type="common">Desert ironclad beetle</name>
    <dbReference type="NCBI Taxonomy" id="1661398"/>
    <lineage>
        <taxon>Eukaryota</taxon>
        <taxon>Metazoa</taxon>
        <taxon>Ecdysozoa</taxon>
        <taxon>Arthropoda</taxon>
        <taxon>Hexapoda</taxon>
        <taxon>Insecta</taxon>
        <taxon>Pterygota</taxon>
        <taxon>Neoptera</taxon>
        <taxon>Endopterygota</taxon>
        <taxon>Coleoptera</taxon>
        <taxon>Polyphaga</taxon>
        <taxon>Cucujiformia</taxon>
        <taxon>Tenebrionidae</taxon>
        <taxon>Pimeliinae</taxon>
        <taxon>Asbolus</taxon>
    </lineage>
</organism>
<dbReference type="Gene3D" id="3.30.420.10">
    <property type="entry name" value="Ribonuclease H-like superfamily/Ribonuclease H"/>
    <property type="match status" value="1"/>
</dbReference>
<accession>A0A482VZ39</accession>
<keyword evidence="2" id="KW-1185">Reference proteome</keyword>
<name>A0A482VZ39_ASBVE</name>
<dbReference type="PANTHER" id="PTHR47326:SF1">
    <property type="entry name" value="HTH PSQ-TYPE DOMAIN-CONTAINING PROTEIN"/>
    <property type="match status" value="1"/>
</dbReference>
<proteinExistence type="predicted"/>
<dbReference type="STRING" id="1661398.A0A482VZ39"/>
<dbReference type="OrthoDB" id="6752614at2759"/>
<gene>
    <name evidence="1" type="ORF">BDFB_013837</name>
</gene>
<sequence>MEFCEYWMNRINENPNVQNRILFSDEKTFYLNGTVNNQNTKIWARANPYICQETHTQWSQKVNLWAGILGLHVIGPFVIDGSLNGAKYLQLLNNKILPAVRRIAINGKIIFQQDGAPPHKNQEITRLLNIQFPNEWIGRFGPLKWPARSPNLNLLDFFYWEHPATKVFANIRDRPQDMQELTNRPHEASNEITVRQLQDVKRNFRDRLSYCLTAFGKQFEHLI</sequence>
<evidence type="ECO:0000313" key="1">
    <source>
        <dbReference type="EMBL" id="RZC38231.1"/>
    </source>
</evidence>
<reference evidence="1 2" key="1">
    <citation type="submission" date="2017-03" db="EMBL/GenBank/DDBJ databases">
        <title>Genome of the blue death feigning beetle - Asbolus verrucosus.</title>
        <authorList>
            <person name="Rider S.D."/>
        </authorList>
    </citation>
    <scope>NUCLEOTIDE SEQUENCE [LARGE SCALE GENOMIC DNA]</scope>
    <source>
        <strain evidence="1">Butters</strain>
        <tissue evidence="1">Head and leg muscle</tissue>
    </source>
</reference>
<dbReference type="EMBL" id="QDEB01045269">
    <property type="protein sequence ID" value="RZC38231.1"/>
    <property type="molecule type" value="Genomic_DNA"/>
</dbReference>
<evidence type="ECO:0000313" key="2">
    <source>
        <dbReference type="Proteomes" id="UP000292052"/>
    </source>
</evidence>
<protein>
    <submittedName>
        <fullName evidence="1">DDE 3 domain containing protein</fullName>
    </submittedName>
</protein>